<gene>
    <name evidence="3" type="ORF">GMJLKIPL_4697</name>
</gene>
<sequence>MTSPSSRTEPPIASRTPPGGETAGQAAPTLRRRVLDEAERYLWFALYLIVVFGTLIIFSLNIYARFDQDVPHYPSYHFYALGLINALVFAKIMLIAEAAGVGSAVVARRAQERRVITSILYRASIFSAVLVVAYVLEKLLEGLWHGKGVGRILPEIAGGPLGLISLAWVLLVALIPYFTYRELGRILGDARLRAILLSRGGASHDRAVRQGEDAFAPEVDGRETGAVATAPLRRAGQTGSERAGV</sequence>
<dbReference type="Proteomes" id="UP001055153">
    <property type="component" value="Unassembled WGS sequence"/>
</dbReference>
<keyword evidence="2" id="KW-0812">Transmembrane</keyword>
<comment type="caution">
    <text evidence="3">The sequence shown here is derived from an EMBL/GenBank/DDBJ whole genome shotgun (WGS) entry which is preliminary data.</text>
</comment>
<reference evidence="3" key="2">
    <citation type="submission" date="2021-08" db="EMBL/GenBank/DDBJ databases">
        <authorList>
            <person name="Tani A."/>
            <person name="Ola A."/>
            <person name="Ogura Y."/>
            <person name="Katsura K."/>
            <person name="Hayashi T."/>
        </authorList>
    </citation>
    <scope>NUCLEOTIDE SEQUENCE</scope>
    <source>
        <strain evidence="3">DSM 17168</strain>
    </source>
</reference>
<protein>
    <recommendedName>
        <fullName evidence="5">TRAP transporter small permease</fullName>
    </recommendedName>
</protein>
<evidence type="ECO:0000313" key="3">
    <source>
        <dbReference type="EMBL" id="GJE02748.1"/>
    </source>
</evidence>
<name>A0ABQ4SLY7_9HYPH</name>
<proteinExistence type="predicted"/>
<evidence type="ECO:0000313" key="4">
    <source>
        <dbReference type="Proteomes" id="UP001055153"/>
    </source>
</evidence>
<keyword evidence="2" id="KW-0472">Membrane</keyword>
<organism evidence="3 4">
    <name type="scientific">Methylobacterium isbiliense</name>
    <dbReference type="NCBI Taxonomy" id="315478"/>
    <lineage>
        <taxon>Bacteria</taxon>
        <taxon>Pseudomonadati</taxon>
        <taxon>Pseudomonadota</taxon>
        <taxon>Alphaproteobacteria</taxon>
        <taxon>Hyphomicrobiales</taxon>
        <taxon>Methylobacteriaceae</taxon>
        <taxon>Methylobacterium</taxon>
    </lineage>
</organism>
<dbReference type="EMBL" id="BPQQ01000060">
    <property type="protein sequence ID" value="GJE02748.1"/>
    <property type="molecule type" value="Genomic_DNA"/>
</dbReference>
<evidence type="ECO:0008006" key="5">
    <source>
        <dbReference type="Google" id="ProtNLM"/>
    </source>
</evidence>
<feature type="region of interest" description="Disordered" evidence="1">
    <location>
        <begin position="220"/>
        <end position="245"/>
    </location>
</feature>
<feature type="transmembrane region" description="Helical" evidence="2">
    <location>
        <begin position="119"/>
        <end position="136"/>
    </location>
</feature>
<feature type="transmembrane region" description="Helical" evidence="2">
    <location>
        <begin position="76"/>
        <end position="107"/>
    </location>
</feature>
<keyword evidence="2" id="KW-1133">Transmembrane helix</keyword>
<feature type="region of interest" description="Disordered" evidence="1">
    <location>
        <begin position="1"/>
        <end position="27"/>
    </location>
</feature>
<feature type="transmembrane region" description="Helical" evidence="2">
    <location>
        <begin position="156"/>
        <end position="178"/>
    </location>
</feature>
<evidence type="ECO:0000256" key="2">
    <source>
        <dbReference type="SAM" id="Phobius"/>
    </source>
</evidence>
<keyword evidence="4" id="KW-1185">Reference proteome</keyword>
<feature type="transmembrane region" description="Helical" evidence="2">
    <location>
        <begin position="41"/>
        <end position="64"/>
    </location>
</feature>
<evidence type="ECO:0000256" key="1">
    <source>
        <dbReference type="SAM" id="MobiDB-lite"/>
    </source>
</evidence>
<dbReference type="RefSeq" id="WP_238239901.1">
    <property type="nucleotide sequence ID" value="NZ_BPQQ01000060.1"/>
</dbReference>
<accession>A0ABQ4SLY7</accession>
<reference evidence="3" key="1">
    <citation type="journal article" date="2021" name="Front. Microbiol.">
        <title>Comprehensive Comparative Genomics and Phenotyping of Methylobacterium Species.</title>
        <authorList>
            <person name="Alessa O."/>
            <person name="Ogura Y."/>
            <person name="Fujitani Y."/>
            <person name="Takami H."/>
            <person name="Hayashi T."/>
            <person name="Sahin N."/>
            <person name="Tani A."/>
        </authorList>
    </citation>
    <scope>NUCLEOTIDE SEQUENCE</scope>
    <source>
        <strain evidence="3">DSM 17168</strain>
    </source>
</reference>